<evidence type="ECO:0000313" key="2">
    <source>
        <dbReference type="Proteomes" id="UP000620124"/>
    </source>
</evidence>
<dbReference type="AlphaFoldDB" id="A0A8H7DDY4"/>
<organism evidence="1 2">
    <name type="scientific">Mycena venus</name>
    <dbReference type="NCBI Taxonomy" id="2733690"/>
    <lineage>
        <taxon>Eukaryota</taxon>
        <taxon>Fungi</taxon>
        <taxon>Dikarya</taxon>
        <taxon>Basidiomycota</taxon>
        <taxon>Agaricomycotina</taxon>
        <taxon>Agaricomycetes</taxon>
        <taxon>Agaricomycetidae</taxon>
        <taxon>Agaricales</taxon>
        <taxon>Marasmiineae</taxon>
        <taxon>Mycenaceae</taxon>
        <taxon>Mycena</taxon>
    </lineage>
</organism>
<protein>
    <submittedName>
        <fullName evidence="1">Uncharacterized protein</fullName>
    </submittedName>
</protein>
<comment type="caution">
    <text evidence="1">The sequence shown here is derived from an EMBL/GenBank/DDBJ whole genome shotgun (WGS) entry which is preliminary data.</text>
</comment>
<dbReference type="EMBL" id="JACAZI010000001">
    <property type="protein sequence ID" value="KAF7371949.1"/>
    <property type="molecule type" value="Genomic_DNA"/>
</dbReference>
<dbReference type="Proteomes" id="UP000620124">
    <property type="component" value="Unassembled WGS sequence"/>
</dbReference>
<reference evidence="1" key="1">
    <citation type="submission" date="2020-05" db="EMBL/GenBank/DDBJ databases">
        <title>Mycena genomes resolve the evolution of fungal bioluminescence.</title>
        <authorList>
            <person name="Tsai I.J."/>
        </authorList>
    </citation>
    <scope>NUCLEOTIDE SEQUENCE</scope>
    <source>
        <strain evidence="1">CCC161011</strain>
    </source>
</reference>
<accession>A0A8H7DDY4</accession>
<gene>
    <name evidence="1" type="ORF">MVEN_00052900</name>
</gene>
<proteinExistence type="predicted"/>
<sequence length="46" mass="5499">MEENEVGLKRPWLRIDTDFIRRLSPLGGKYDQIGFRDTIFINFDII</sequence>
<name>A0A8H7DDY4_9AGAR</name>
<keyword evidence="2" id="KW-1185">Reference proteome</keyword>
<evidence type="ECO:0000313" key="1">
    <source>
        <dbReference type="EMBL" id="KAF7371949.1"/>
    </source>
</evidence>